<dbReference type="Pfam" id="PF08240">
    <property type="entry name" value="ADH_N"/>
    <property type="match status" value="1"/>
</dbReference>
<dbReference type="InterPro" id="IPR047109">
    <property type="entry name" value="CAD-like"/>
</dbReference>
<dbReference type="Gene3D" id="3.40.50.720">
    <property type="entry name" value="NAD(P)-binding Rossmann-like Domain"/>
    <property type="match status" value="1"/>
</dbReference>
<dbReference type="CDD" id="cd05283">
    <property type="entry name" value="CAD1"/>
    <property type="match status" value="1"/>
</dbReference>
<dbReference type="Pfam" id="PF00107">
    <property type="entry name" value="ADH_zinc_N"/>
    <property type="match status" value="1"/>
</dbReference>
<sequence>MEVTYTVFRGGPEGKISQAKVTRVLQDHEVFIETTHSGLCGTDEHYLKCGQVLGHEGIGIVRQVGSCVQSVQRGDRVGFGYTHEICGVCDNCATGWDQYCRNQKQYGFHDLDNGTFSHNAVWDAKCVYKIPDGYKSVYAAPLMCAGATVWTVLSEYGVLPTQRVGVMGIGGLGHLAIKLAAAMGCEVVVLSSSEAKRQEAMDYGASEYHVFRCGDKPPVDFKPLKHLLLCGSASVDYLSLIPLMDTHGSIYPLTVAFEPVPIPLLDLVWKGVKIQGSLVASRHSIRTLLDFAARKNIKPTIMTFPLDACGIETAMQQLREGQIRYRAVLIRGIDEERTREWQTKVEGVKETHCKVELNGKRRVDINGVVNGKQKIAMNGEENVEINGQEKVEVDGRAEVEVNGGETEYKD</sequence>
<evidence type="ECO:0000256" key="4">
    <source>
        <dbReference type="ARBA" id="ARBA00023002"/>
    </source>
</evidence>
<dbReference type="SUPFAM" id="SSF51735">
    <property type="entry name" value="NAD(P)-binding Rossmann-fold domains"/>
    <property type="match status" value="1"/>
</dbReference>
<dbReference type="InterPro" id="IPR011032">
    <property type="entry name" value="GroES-like_sf"/>
</dbReference>
<comment type="similarity">
    <text evidence="5">Belongs to the zinc-containing alcohol dehydrogenase family.</text>
</comment>
<dbReference type="FunFam" id="3.40.50.720:FF:000022">
    <property type="entry name" value="Cinnamyl alcohol dehydrogenase"/>
    <property type="match status" value="1"/>
</dbReference>
<dbReference type="SUPFAM" id="SSF50129">
    <property type="entry name" value="GroES-like"/>
    <property type="match status" value="1"/>
</dbReference>
<dbReference type="GO" id="GO:0016616">
    <property type="term" value="F:oxidoreductase activity, acting on the CH-OH group of donors, NAD or NADP as acceptor"/>
    <property type="evidence" value="ECO:0007669"/>
    <property type="project" value="InterPro"/>
</dbReference>
<gene>
    <name evidence="7" type="ORF">IM811_015863</name>
</gene>
<evidence type="ECO:0000256" key="5">
    <source>
        <dbReference type="RuleBase" id="RU361277"/>
    </source>
</evidence>
<dbReference type="Gene3D" id="3.90.180.10">
    <property type="entry name" value="Medium-chain alcohol dehydrogenases, catalytic domain"/>
    <property type="match status" value="1"/>
</dbReference>
<dbReference type="InterPro" id="IPR013149">
    <property type="entry name" value="ADH-like_C"/>
</dbReference>
<keyword evidence="2 5" id="KW-0479">Metal-binding</keyword>
<accession>A0A8H7TI11</accession>
<evidence type="ECO:0000313" key="7">
    <source>
        <dbReference type="EMBL" id="KAF9749836.1"/>
    </source>
</evidence>
<dbReference type="Proteomes" id="UP000616885">
    <property type="component" value="Unassembled WGS sequence"/>
</dbReference>
<name>A0A8H7TI11_BIOOC</name>
<organism evidence="7 8">
    <name type="scientific">Bionectria ochroleuca</name>
    <name type="common">Gliocladium roseum</name>
    <dbReference type="NCBI Taxonomy" id="29856"/>
    <lineage>
        <taxon>Eukaryota</taxon>
        <taxon>Fungi</taxon>
        <taxon>Dikarya</taxon>
        <taxon>Ascomycota</taxon>
        <taxon>Pezizomycotina</taxon>
        <taxon>Sordariomycetes</taxon>
        <taxon>Hypocreomycetidae</taxon>
        <taxon>Hypocreales</taxon>
        <taxon>Bionectriaceae</taxon>
        <taxon>Clonostachys</taxon>
    </lineage>
</organism>
<proteinExistence type="inferred from homology"/>
<reference evidence="7" key="1">
    <citation type="submission" date="2020-10" db="EMBL/GenBank/DDBJ databases">
        <title>High-Quality Genome Resource of Clonostachys rosea strain S41 by Oxford Nanopore Long-Read Sequencing.</title>
        <authorList>
            <person name="Wang H."/>
        </authorList>
    </citation>
    <scope>NUCLEOTIDE SEQUENCE</scope>
    <source>
        <strain evidence="7">S41</strain>
    </source>
</reference>
<protein>
    <recommendedName>
        <fullName evidence="6">Enoyl reductase (ER) domain-containing protein</fullName>
    </recommendedName>
</protein>
<comment type="caution">
    <text evidence="7">The sequence shown here is derived from an EMBL/GenBank/DDBJ whole genome shotgun (WGS) entry which is preliminary data.</text>
</comment>
<feature type="domain" description="Enoyl reductase (ER)" evidence="6">
    <location>
        <begin position="14"/>
        <end position="329"/>
    </location>
</feature>
<evidence type="ECO:0000256" key="2">
    <source>
        <dbReference type="ARBA" id="ARBA00022723"/>
    </source>
</evidence>
<dbReference type="SMART" id="SM00829">
    <property type="entry name" value="PKS_ER"/>
    <property type="match status" value="1"/>
</dbReference>
<evidence type="ECO:0000313" key="8">
    <source>
        <dbReference type="Proteomes" id="UP000616885"/>
    </source>
</evidence>
<dbReference type="InterPro" id="IPR020843">
    <property type="entry name" value="ER"/>
</dbReference>
<dbReference type="InterPro" id="IPR036291">
    <property type="entry name" value="NAD(P)-bd_dom_sf"/>
</dbReference>
<evidence type="ECO:0000256" key="1">
    <source>
        <dbReference type="ARBA" id="ARBA00001947"/>
    </source>
</evidence>
<dbReference type="InterPro" id="IPR002328">
    <property type="entry name" value="ADH_Zn_CS"/>
</dbReference>
<comment type="cofactor">
    <cofactor evidence="1 5">
        <name>Zn(2+)</name>
        <dbReference type="ChEBI" id="CHEBI:29105"/>
    </cofactor>
</comment>
<dbReference type="GO" id="GO:0008270">
    <property type="term" value="F:zinc ion binding"/>
    <property type="evidence" value="ECO:0007669"/>
    <property type="project" value="InterPro"/>
</dbReference>
<dbReference type="InterPro" id="IPR013154">
    <property type="entry name" value="ADH-like_N"/>
</dbReference>
<dbReference type="EMBL" id="JADCTT010000007">
    <property type="protein sequence ID" value="KAF9749836.1"/>
    <property type="molecule type" value="Genomic_DNA"/>
</dbReference>
<dbReference type="PROSITE" id="PS00059">
    <property type="entry name" value="ADH_ZINC"/>
    <property type="match status" value="1"/>
</dbReference>
<evidence type="ECO:0000259" key="6">
    <source>
        <dbReference type="SMART" id="SM00829"/>
    </source>
</evidence>
<dbReference type="AlphaFoldDB" id="A0A8H7TI11"/>
<dbReference type="PANTHER" id="PTHR42683">
    <property type="entry name" value="ALDEHYDE REDUCTASE"/>
    <property type="match status" value="1"/>
</dbReference>
<evidence type="ECO:0000256" key="3">
    <source>
        <dbReference type="ARBA" id="ARBA00022833"/>
    </source>
</evidence>
<keyword evidence="4" id="KW-0560">Oxidoreductase</keyword>
<keyword evidence="3 5" id="KW-0862">Zinc</keyword>